<evidence type="ECO:0000256" key="1">
    <source>
        <dbReference type="SAM" id="MobiDB-lite"/>
    </source>
</evidence>
<dbReference type="OrthoDB" id="4119879at2759"/>
<accession>W9Z9L0</accession>
<dbReference type="HOGENOM" id="CLU_470081_0_0_1"/>
<feature type="region of interest" description="Disordered" evidence="1">
    <location>
        <begin position="291"/>
        <end position="337"/>
    </location>
</feature>
<dbReference type="AlphaFoldDB" id="W9Z9L0"/>
<gene>
    <name evidence="2" type="ORF">A1O1_04314</name>
</gene>
<sequence length="580" mass="64204">MADTPSSSSFSTAFIRELSLPDDAHPDLDISIPVNLTRLAAILQLGWTLSHGRGPRAHEYCLWCRGPMSDSTETIVHTRNYAHDDQLIGFHGVSSVLAMWAEVPPAAATTPTATTAPNTTTNTTVAAPPVATWAKLPGIFKTAAVPVPTVANITTEACHNAWPLSCFIEWVNLEMDRPGHMGRPMARFLRCPMCRHEFYNRRLSMTFDFTNPGPDFVPAAWFRIVMASPEYVKDWRKTQLVEDGCQALGEKKQKRFIVLDRTEVAKLPLFGRNAKFFEDIDRIVVTKAPKDRVESKLKQTSEQAKQNAPEPDPGRKECKDTDSTKPEKREEKTVVKEPEPDHVYNKYVLLDWGNNEFRMIPIPKTRTWARTHKSISDNDTDKDKGKVALVAPTELSAADIVSEAMSQGGLGVAVRAFVPDETGTDDYPSLNYLQLAGRKYYLQQISACARESIINSNASVKRQYRKEALWYATLTEVFRLNMKTYEEAFTLLQGLDSDSEEDDEGEDGDGEGEGEGEGDGDEGGDGEEDEDEDEDEDEVEYGDGIHDGDGLGTGGIDGITPASVAGHWVDVGEPLEEALP</sequence>
<feature type="compositionally biased region" description="Basic and acidic residues" evidence="1">
    <location>
        <begin position="312"/>
        <end position="337"/>
    </location>
</feature>
<dbReference type="RefSeq" id="XP_007723398.1">
    <property type="nucleotide sequence ID" value="XM_007725208.1"/>
</dbReference>
<evidence type="ECO:0000313" key="3">
    <source>
        <dbReference type="Proteomes" id="UP000019484"/>
    </source>
</evidence>
<dbReference type="GeneID" id="19159197"/>
<protein>
    <submittedName>
        <fullName evidence="2">Uncharacterized protein</fullName>
    </submittedName>
</protein>
<dbReference type="Proteomes" id="UP000019484">
    <property type="component" value="Unassembled WGS sequence"/>
</dbReference>
<dbReference type="EMBL" id="AMWN01000003">
    <property type="protein sequence ID" value="EXJ91204.1"/>
    <property type="molecule type" value="Genomic_DNA"/>
</dbReference>
<feature type="compositionally biased region" description="Acidic residues" evidence="1">
    <location>
        <begin position="497"/>
        <end position="541"/>
    </location>
</feature>
<evidence type="ECO:0000313" key="2">
    <source>
        <dbReference type="EMBL" id="EXJ91204.1"/>
    </source>
</evidence>
<reference evidence="2 3" key="1">
    <citation type="submission" date="2013-03" db="EMBL/GenBank/DDBJ databases">
        <title>The Genome Sequence of Capronia coronata CBS 617.96.</title>
        <authorList>
            <consortium name="The Broad Institute Genomics Platform"/>
            <person name="Cuomo C."/>
            <person name="de Hoog S."/>
            <person name="Gorbushina A."/>
            <person name="Walker B."/>
            <person name="Young S.K."/>
            <person name="Zeng Q."/>
            <person name="Gargeya S."/>
            <person name="Fitzgerald M."/>
            <person name="Haas B."/>
            <person name="Abouelleil A."/>
            <person name="Allen A.W."/>
            <person name="Alvarado L."/>
            <person name="Arachchi H.M."/>
            <person name="Berlin A.M."/>
            <person name="Chapman S.B."/>
            <person name="Gainer-Dewar J."/>
            <person name="Goldberg J."/>
            <person name="Griggs A."/>
            <person name="Gujja S."/>
            <person name="Hansen M."/>
            <person name="Howarth C."/>
            <person name="Imamovic A."/>
            <person name="Ireland A."/>
            <person name="Larimer J."/>
            <person name="McCowan C."/>
            <person name="Murphy C."/>
            <person name="Pearson M."/>
            <person name="Poon T.W."/>
            <person name="Priest M."/>
            <person name="Roberts A."/>
            <person name="Saif S."/>
            <person name="Shea T."/>
            <person name="Sisk P."/>
            <person name="Sykes S."/>
            <person name="Wortman J."/>
            <person name="Nusbaum C."/>
            <person name="Birren B."/>
        </authorList>
    </citation>
    <scope>NUCLEOTIDE SEQUENCE [LARGE SCALE GENOMIC DNA]</scope>
    <source>
        <strain evidence="2 3">CBS 617.96</strain>
    </source>
</reference>
<organism evidence="2 3">
    <name type="scientific">Capronia coronata CBS 617.96</name>
    <dbReference type="NCBI Taxonomy" id="1182541"/>
    <lineage>
        <taxon>Eukaryota</taxon>
        <taxon>Fungi</taxon>
        <taxon>Dikarya</taxon>
        <taxon>Ascomycota</taxon>
        <taxon>Pezizomycotina</taxon>
        <taxon>Eurotiomycetes</taxon>
        <taxon>Chaetothyriomycetidae</taxon>
        <taxon>Chaetothyriales</taxon>
        <taxon>Herpotrichiellaceae</taxon>
        <taxon>Capronia</taxon>
    </lineage>
</organism>
<feature type="region of interest" description="Disordered" evidence="1">
    <location>
        <begin position="493"/>
        <end position="562"/>
    </location>
</feature>
<comment type="caution">
    <text evidence="2">The sequence shown here is derived from an EMBL/GenBank/DDBJ whole genome shotgun (WGS) entry which is preliminary data.</text>
</comment>
<name>W9Z9L0_9EURO</name>
<keyword evidence="3" id="KW-1185">Reference proteome</keyword>
<proteinExistence type="predicted"/>